<dbReference type="InterPro" id="IPR058625">
    <property type="entry name" value="MdtA-like_BSH"/>
</dbReference>
<feature type="coiled-coil region" evidence="5">
    <location>
        <begin position="98"/>
        <end position="125"/>
    </location>
</feature>
<organism evidence="8 9">
    <name type="scientific">Acuticoccus mangrovi</name>
    <dbReference type="NCBI Taxonomy" id="2796142"/>
    <lineage>
        <taxon>Bacteria</taxon>
        <taxon>Pseudomonadati</taxon>
        <taxon>Pseudomonadota</taxon>
        <taxon>Alphaproteobacteria</taxon>
        <taxon>Hyphomicrobiales</taxon>
        <taxon>Amorphaceae</taxon>
        <taxon>Acuticoccus</taxon>
    </lineage>
</organism>
<feature type="domain" description="Multidrug resistance protein MdtA-like barrel-sandwich hybrid" evidence="6">
    <location>
        <begin position="59"/>
        <end position="209"/>
    </location>
</feature>
<evidence type="ECO:0000256" key="5">
    <source>
        <dbReference type="SAM" id="Coils"/>
    </source>
</evidence>
<evidence type="ECO:0000256" key="2">
    <source>
        <dbReference type="ARBA" id="ARBA00009477"/>
    </source>
</evidence>
<sequence length="386" mass="41121">MKGRWEAFLLVLLLAGSVGIAATRIEPRAAPAFATVAIVRGDLEETISAFGKIRPRDYVDVGAQASGQLVRLHVREGDRVAAGDLVAEIDPATQMAQVAADRAEIAELRAELRGLDVRAEHAARLAERTAALALKNVASRQSNDAAQMEAAAAAAQIDAVHARITRTEATLTAHEAELAHTRIHAPMGGTVVSIDVREGQTLIATYETPRLMRIADLSEMTVWTEVAEADVPRLSPGMPVWFTTLGHGERRWKGRLRQILPAPSRREDADTPASPSNAVVFYVALFDVGNGDGLLLPEMSAQVRFVTASADDVVLAPTTALTPHADDGALFTARILGAGGKPEARTVRLGVRTRFQAEIVAGLAAGEHLITGEIDTADASPIRFVP</sequence>
<dbReference type="Pfam" id="PF25917">
    <property type="entry name" value="BSH_RND"/>
    <property type="match status" value="1"/>
</dbReference>
<dbReference type="Gene3D" id="2.40.50.100">
    <property type="match status" value="1"/>
</dbReference>
<evidence type="ECO:0000313" key="8">
    <source>
        <dbReference type="EMBL" id="MBJ3778764.1"/>
    </source>
</evidence>
<comment type="caution">
    <text evidence="8">The sequence shown here is derived from an EMBL/GenBank/DDBJ whole genome shotgun (WGS) entry which is preliminary data.</text>
</comment>
<dbReference type="PANTHER" id="PTHR30469:SF33">
    <property type="entry name" value="SLR1207 PROTEIN"/>
    <property type="match status" value="1"/>
</dbReference>
<evidence type="ECO:0000259" key="7">
    <source>
        <dbReference type="Pfam" id="PF25967"/>
    </source>
</evidence>
<dbReference type="Pfam" id="PF25967">
    <property type="entry name" value="RND-MFP_C"/>
    <property type="match status" value="1"/>
</dbReference>
<dbReference type="NCBIfam" id="TIGR01730">
    <property type="entry name" value="RND_mfp"/>
    <property type="match status" value="1"/>
</dbReference>
<dbReference type="RefSeq" id="WP_198884664.1">
    <property type="nucleotide sequence ID" value="NZ_JAEKJA010000038.1"/>
</dbReference>
<dbReference type="GO" id="GO:1990195">
    <property type="term" value="C:macrolide transmembrane transporter complex"/>
    <property type="evidence" value="ECO:0007669"/>
    <property type="project" value="InterPro"/>
</dbReference>
<dbReference type="Gene3D" id="2.40.30.170">
    <property type="match status" value="1"/>
</dbReference>
<keyword evidence="3" id="KW-0813">Transport</keyword>
<dbReference type="Proteomes" id="UP000609531">
    <property type="component" value="Unassembled WGS sequence"/>
</dbReference>
<keyword evidence="9" id="KW-1185">Reference proteome</keyword>
<evidence type="ECO:0000259" key="6">
    <source>
        <dbReference type="Pfam" id="PF25917"/>
    </source>
</evidence>
<reference evidence="8" key="1">
    <citation type="submission" date="2020-12" db="EMBL/GenBank/DDBJ databases">
        <title>Bacterial taxonomy.</title>
        <authorList>
            <person name="Pan X."/>
        </authorList>
    </citation>
    <scope>NUCLEOTIDE SEQUENCE</scope>
    <source>
        <strain evidence="8">B2012</strain>
    </source>
</reference>
<evidence type="ECO:0000256" key="3">
    <source>
        <dbReference type="ARBA" id="ARBA00022448"/>
    </source>
</evidence>
<keyword evidence="4 5" id="KW-0175">Coiled coil</keyword>
<name>A0A934IW02_9HYPH</name>
<dbReference type="GO" id="GO:1990961">
    <property type="term" value="P:xenobiotic detoxification by transmembrane export across the plasma membrane"/>
    <property type="evidence" value="ECO:0007669"/>
    <property type="project" value="InterPro"/>
</dbReference>
<gene>
    <name evidence="8" type="ORF">JCR33_23895</name>
</gene>
<accession>A0A934IW02</accession>
<feature type="domain" description="Multidrug resistance protein MdtA-like C-terminal permuted SH3" evidence="7">
    <location>
        <begin position="312"/>
        <end position="376"/>
    </location>
</feature>
<dbReference type="Gene3D" id="6.10.140.1990">
    <property type="match status" value="1"/>
</dbReference>
<proteinExistence type="inferred from homology"/>
<dbReference type="InterPro" id="IPR006143">
    <property type="entry name" value="RND_pump_MFP"/>
</dbReference>
<dbReference type="AlphaFoldDB" id="A0A934IW02"/>
<dbReference type="GO" id="GO:0030313">
    <property type="term" value="C:cell envelope"/>
    <property type="evidence" value="ECO:0007669"/>
    <property type="project" value="UniProtKB-SubCell"/>
</dbReference>
<evidence type="ECO:0000313" key="9">
    <source>
        <dbReference type="Proteomes" id="UP000609531"/>
    </source>
</evidence>
<dbReference type="Gene3D" id="6.20.50.140">
    <property type="match status" value="1"/>
</dbReference>
<comment type="similarity">
    <text evidence="2">Belongs to the membrane fusion protein (MFP) (TC 8.A.1) family.</text>
</comment>
<dbReference type="GO" id="GO:0019898">
    <property type="term" value="C:extrinsic component of membrane"/>
    <property type="evidence" value="ECO:0007669"/>
    <property type="project" value="InterPro"/>
</dbReference>
<dbReference type="EMBL" id="JAEKJA010000038">
    <property type="protein sequence ID" value="MBJ3778764.1"/>
    <property type="molecule type" value="Genomic_DNA"/>
</dbReference>
<dbReference type="PANTHER" id="PTHR30469">
    <property type="entry name" value="MULTIDRUG RESISTANCE PROTEIN MDTA"/>
    <property type="match status" value="1"/>
</dbReference>
<comment type="subcellular location">
    <subcellularLocation>
        <location evidence="1">Cell envelope</location>
    </subcellularLocation>
</comment>
<evidence type="ECO:0000256" key="1">
    <source>
        <dbReference type="ARBA" id="ARBA00004196"/>
    </source>
</evidence>
<evidence type="ECO:0000256" key="4">
    <source>
        <dbReference type="ARBA" id="ARBA00023054"/>
    </source>
</evidence>
<dbReference type="GO" id="GO:1990281">
    <property type="term" value="C:efflux pump complex"/>
    <property type="evidence" value="ECO:0007669"/>
    <property type="project" value="TreeGrafter"/>
</dbReference>
<protein>
    <submittedName>
        <fullName evidence="8">Efflux RND transporter periplasmic adaptor subunit</fullName>
    </submittedName>
</protein>
<dbReference type="InterPro" id="IPR058627">
    <property type="entry name" value="MdtA-like_C"/>
</dbReference>
<dbReference type="GO" id="GO:0015562">
    <property type="term" value="F:efflux transmembrane transporter activity"/>
    <property type="evidence" value="ECO:0007669"/>
    <property type="project" value="TreeGrafter"/>
</dbReference>
<dbReference type="InterPro" id="IPR030190">
    <property type="entry name" value="MacA_alpha-hairpin_sf"/>
</dbReference>
<dbReference type="SUPFAM" id="SSF111369">
    <property type="entry name" value="HlyD-like secretion proteins"/>
    <property type="match status" value="1"/>
</dbReference>